<keyword evidence="3" id="KW-1185">Reference proteome</keyword>
<evidence type="ECO:0008006" key="4">
    <source>
        <dbReference type="Google" id="ProtNLM"/>
    </source>
</evidence>
<organism evidence="2 3">
    <name type="scientific">Solanum verrucosum</name>
    <dbReference type="NCBI Taxonomy" id="315347"/>
    <lineage>
        <taxon>Eukaryota</taxon>
        <taxon>Viridiplantae</taxon>
        <taxon>Streptophyta</taxon>
        <taxon>Embryophyta</taxon>
        <taxon>Tracheophyta</taxon>
        <taxon>Spermatophyta</taxon>
        <taxon>Magnoliopsida</taxon>
        <taxon>eudicotyledons</taxon>
        <taxon>Gunneridae</taxon>
        <taxon>Pentapetalae</taxon>
        <taxon>asterids</taxon>
        <taxon>lamiids</taxon>
        <taxon>Solanales</taxon>
        <taxon>Solanaceae</taxon>
        <taxon>Solanoideae</taxon>
        <taxon>Solaneae</taxon>
        <taxon>Solanum</taxon>
    </lineage>
</organism>
<sequence>MVANSMERMSKLVLGVSEMVVKECRTTILIKEMDISRLMIHAQQIEEEKLKEKSKEAKRENIGDGYFSHSRSDGHGCSKFRQRFSSQGSSNASTAKFNKDRVSNLKPQGENGSGSLLTTCARCGRKIAGKCLVGTDGFFVAVRVFTR</sequence>
<accession>A0AAF0ZSS6</accession>
<evidence type="ECO:0000256" key="1">
    <source>
        <dbReference type="SAM" id="MobiDB-lite"/>
    </source>
</evidence>
<proteinExistence type="predicted"/>
<dbReference type="EMBL" id="CP133621">
    <property type="protein sequence ID" value="WMV50867.1"/>
    <property type="molecule type" value="Genomic_DNA"/>
</dbReference>
<evidence type="ECO:0000313" key="2">
    <source>
        <dbReference type="EMBL" id="WMV50867.1"/>
    </source>
</evidence>
<feature type="compositionally biased region" description="Basic and acidic residues" evidence="1">
    <location>
        <begin position="50"/>
        <end position="62"/>
    </location>
</feature>
<gene>
    <name evidence="2" type="ORF">MTR67_044252</name>
</gene>
<name>A0AAF0ZSS6_SOLVR</name>
<feature type="region of interest" description="Disordered" evidence="1">
    <location>
        <begin position="50"/>
        <end position="110"/>
    </location>
</feature>
<protein>
    <recommendedName>
        <fullName evidence="4">Gag-pol polyprotein</fullName>
    </recommendedName>
</protein>
<reference evidence="2" key="1">
    <citation type="submission" date="2023-08" db="EMBL/GenBank/DDBJ databases">
        <title>A de novo genome assembly of Solanum verrucosum Schlechtendal, a Mexican diploid species geographically isolated from the other diploid A-genome species in potato relatives.</title>
        <authorList>
            <person name="Hosaka K."/>
        </authorList>
    </citation>
    <scope>NUCLEOTIDE SEQUENCE</scope>
    <source>
        <tissue evidence="2">Young leaves</tissue>
    </source>
</reference>
<dbReference type="Proteomes" id="UP001234989">
    <property type="component" value="Chromosome 10"/>
</dbReference>
<evidence type="ECO:0000313" key="3">
    <source>
        <dbReference type="Proteomes" id="UP001234989"/>
    </source>
</evidence>
<feature type="compositionally biased region" description="Polar residues" evidence="1">
    <location>
        <begin position="83"/>
        <end position="96"/>
    </location>
</feature>
<dbReference type="AlphaFoldDB" id="A0AAF0ZSS6"/>